<comment type="caution">
    <text evidence="5">The sequence shown here is derived from an EMBL/GenBank/DDBJ whole genome shotgun (WGS) entry which is preliminary data.</text>
</comment>
<protein>
    <submittedName>
        <fullName evidence="5">Carbohydrate kinase</fullName>
    </submittedName>
</protein>
<evidence type="ECO:0000313" key="6">
    <source>
        <dbReference type="Proteomes" id="UP000273405"/>
    </source>
</evidence>
<evidence type="ECO:0000256" key="1">
    <source>
        <dbReference type="ARBA" id="ARBA00010688"/>
    </source>
</evidence>
<dbReference type="PANTHER" id="PTHR43085:SF57">
    <property type="entry name" value="CARBOHYDRATE KINASE PFKB DOMAIN-CONTAINING PROTEIN"/>
    <property type="match status" value="1"/>
</dbReference>
<dbReference type="InterPro" id="IPR029056">
    <property type="entry name" value="Ribokinase-like"/>
</dbReference>
<dbReference type="Proteomes" id="UP000273405">
    <property type="component" value="Unassembled WGS sequence"/>
</dbReference>
<dbReference type="GO" id="GO:0016301">
    <property type="term" value="F:kinase activity"/>
    <property type="evidence" value="ECO:0007669"/>
    <property type="project" value="UniProtKB-KW"/>
</dbReference>
<evidence type="ECO:0000256" key="2">
    <source>
        <dbReference type="ARBA" id="ARBA00022679"/>
    </source>
</evidence>
<name>A0A3A8NV13_9BACT</name>
<accession>A0A3A8NV13</accession>
<keyword evidence="3 5" id="KW-0418">Kinase</keyword>
<organism evidence="5 6">
    <name type="scientific">Corallococcus sicarius</name>
    <dbReference type="NCBI Taxonomy" id="2316726"/>
    <lineage>
        <taxon>Bacteria</taxon>
        <taxon>Pseudomonadati</taxon>
        <taxon>Myxococcota</taxon>
        <taxon>Myxococcia</taxon>
        <taxon>Myxococcales</taxon>
        <taxon>Cystobacterineae</taxon>
        <taxon>Myxococcaceae</taxon>
        <taxon>Corallococcus</taxon>
    </lineage>
</organism>
<dbReference type="PANTHER" id="PTHR43085">
    <property type="entry name" value="HEXOKINASE FAMILY MEMBER"/>
    <property type="match status" value="1"/>
</dbReference>
<sequence>MNRSARRLCRRCSRCGSLGNAMPREAHQYSCVGTGFIVLDVIRNSVGATATEKRFAGGSCGNVLTILAYFGWNANAVGRIGDDHVGRELVDDLSKWHVNTKLLQVETGRGTPIIVQENYLDARGRPRHRFSRACPVCGATLPAYRPLLTSEAATISAKLPSHSVFYFDRVAPGTLELAQKSRANGALVVFEPSGIKDERLFAECLKAAHVVKYANDRIEGVHDVVAKTKVPVEVETFGAKGLRLRVRANGRAGAWKDLPAFSAPELRDAAGAGDWTTAGFIHGLMRKRASPDEAVADFDAIVFAIQQGQALAALNCGFEGARGLMYIADANRVLELSAAIVKGTKKPSVAEVQSKKRVNGHSNNKECLTCSGARSLHA</sequence>
<dbReference type="InterPro" id="IPR011611">
    <property type="entry name" value="PfkB_dom"/>
</dbReference>
<dbReference type="Pfam" id="PF00294">
    <property type="entry name" value="PfkB"/>
    <property type="match status" value="1"/>
</dbReference>
<dbReference type="EMBL" id="RAWG01000005">
    <property type="protein sequence ID" value="RKH47913.1"/>
    <property type="molecule type" value="Genomic_DNA"/>
</dbReference>
<gene>
    <name evidence="5" type="ORF">D7X12_01555</name>
</gene>
<evidence type="ECO:0000259" key="4">
    <source>
        <dbReference type="Pfam" id="PF00294"/>
    </source>
</evidence>
<keyword evidence="6" id="KW-1185">Reference proteome</keyword>
<reference evidence="6" key="1">
    <citation type="submission" date="2018-09" db="EMBL/GenBank/DDBJ databases">
        <authorList>
            <person name="Livingstone P.G."/>
            <person name="Whitworth D.E."/>
        </authorList>
    </citation>
    <scope>NUCLEOTIDE SEQUENCE [LARGE SCALE GENOMIC DNA]</scope>
    <source>
        <strain evidence="6">CA040B</strain>
    </source>
</reference>
<feature type="domain" description="Carbohydrate kinase PfkB" evidence="4">
    <location>
        <begin position="39"/>
        <end position="112"/>
    </location>
</feature>
<dbReference type="SUPFAM" id="SSF53613">
    <property type="entry name" value="Ribokinase-like"/>
    <property type="match status" value="1"/>
</dbReference>
<dbReference type="Gene3D" id="3.40.1190.20">
    <property type="match status" value="1"/>
</dbReference>
<comment type="similarity">
    <text evidence="1">Belongs to the carbohydrate kinase PfkB family.</text>
</comment>
<keyword evidence="2" id="KW-0808">Transferase</keyword>
<proteinExistence type="inferred from homology"/>
<evidence type="ECO:0000256" key="3">
    <source>
        <dbReference type="ARBA" id="ARBA00022777"/>
    </source>
</evidence>
<dbReference type="AlphaFoldDB" id="A0A3A8NV13"/>
<dbReference type="InterPro" id="IPR050306">
    <property type="entry name" value="PfkB_Carbo_kinase"/>
</dbReference>
<evidence type="ECO:0000313" key="5">
    <source>
        <dbReference type="EMBL" id="RKH47913.1"/>
    </source>
</evidence>